<protein>
    <submittedName>
        <fullName evidence="2">Uncharacterized protein</fullName>
    </submittedName>
</protein>
<keyword evidence="1" id="KW-1133">Transmembrane helix</keyword>
<dbReference type="AlphaFoldDB" id="A0A1U7CW68"/>
<keyword evidence="3" id="KW-1185">Reference proteome</keyword>
<dbReference type="STRING" id="1387353.BSF38_04738"/>
<dbReference type="EMBL" id="CP019082">
    <property type="protein sequence ID" value="APW63175.1"/>
    <property type="molecule type" value="Genomic_DNA"/>
</dbReference>
<feature type="transmembrane region" description="Helical" evidence="1">
    <location>
        <begin position="86"/>
        <end position="107"/>
    </location>
</feature>
<dbReference type="KEGG" id="pbor:BSF38_04738"/>
<dbReference type="Proteomes" id="UP000186309">
    <property type="component" value="Chromosome"/>
</dbReference>
<sequence>MRHEAWAPTSRRRTLSIFMVILAAMGYRRWLSRPWQWSLKDYMVVVAVCSAGLLACRFPTPMIVFFTALAGAVFACLSLARHGFRLADVTTLIAIILLTAAILLPAMERTRNRTLGKSCFPFAVPSRYIPLLYGSE</sequence>
<dbReference type="RefSeq" id="WP_076349564.1">
    <property type="nucleotide sequence ID" value="NZ_CP019082.1"/>
</dbReference>
<feature type="transmembrane region" description="Helical" evidence="1">
    <location>
        <begin position="63"/>
        <end position="80"/>
    </location>
</feature>
<gene>
    <name evidence="2" type="ORF">BSF38_04738</name>
</gene>
<organism evidence="2 3">
    <name type="scientific">Paludisphaera borealis</name>
    <dbReference type="NCBI Taxonomy" id="1387353"/>
    <lineage>
        <taxon>Bacteria</taxon>
        <taxon>Pseudomonadati</taxon>
        <taxon>Planctomycetota</taxon>
        <taxon>Planctomycetia</taxon>
        <taxon>Isosphaerales</taxon>
        <taxon>Isosphaeraceae</taxon>
        <taxon>Paludisphaera</taxon>
    </lineage>
</organism>
<evidence type="ECO:0000256" key="1">
    <source>
        <dbReference type="SAM" id="Phobius"/>
    </source>
</evidence>
<evidence type="ECO:0000313" key="3">
    <source>
        <dbReference type="Proteomes" id="UP000186309"/>
    </source>
</evidence>
<name>A0A1U7CW68_9BACT</name>
<keyword evidence="1" id="KW-0812">Transmembrane</keyword>
<accession>A0A1U7CW68</accession>
<evidence type="ECO:0000313" key="2">
    <source>
        <dbReference type="EMBL" id="APW63175.1"/>
    </source>
</evidence>
<feature type="transmembrane region" description="Helical" evidence="1">
    <location>
        <begin position="12"/>
        <end position="31"/>
    </location>
</feature>
<keyword evidence="1" id="KW-0472">Membrane</keyword>
<reference evidence="3" key="1">
    <citation type="submission" date="2016-12" db="EMBL/GenBank/DDBJ databases">
        <title>Comparative genomics of four Isosphaeraceae planctomycetes: a common pool of plasmids and glycoside hydrolase genes.</title>
        <authorList>
            <person name="Ivanova A."/>
        </authorList>
    </citation>
    <scope>NUCLEOTIDE SEQUENCE [LARGE SCALE GENOMIC DNA]</scope>
    <source>
        <strain evidence="3">PX4</strain>
    </source>
</reference>
<proteinExistence type="predicted"/>